<name>A0A239TK66_9STAP</name>
<proteinExistence type="predicted"/>
<evidence type="ECO:0000313" key="3">
    <source>
        <dbReference type="Proteomes" id="UP000321736"/>
    </source>
</evidence>
<dbReference type="Pfam" id="PF02517">
    <property type="entry name" value="Rce1-like"/>
    <property type="match status" value="1"/>
</dbReference>
<dbReference type="Proteomes" id="UP000321736">
    <property type="component" value="Unassembled WGS sequence"/>
</dbReference>
<gene>
    <name evidence="2" type="ORF">SPI02_23160</name>
</gene>
<accession>A0A239TK66</accession>
<keyword evidence="2" id="KW-0378">Hydrolase</keyword>
<dbReference type="AlphaFoldDB" id="A0A239TK66"/>
<dbReference type="GO" id="GO:0004175">
    <property type="term" value="F:endopeptidase activity"/>
    <property type="evidence" value="ECO:0007669"/>
    <property type="project" value="UniProtKB-ARBA"/>
</dbReference>
<feature type="domain" description="CAAX prenyl protease 2/Lysostaphin resistance protein A-like" evidence="1">
    <location>
        <begin position="143"/>
        <end position="243"/>
    </location>
</feature>
<dbReference type="RefSeq" id="WP_095103053.1">
    <property type="nucleotide sequence ID" value="NZ_BKAR01000041.1"/>
</dbReference>
<reference evidence="2 3" key="1">
    <citation type="submission" date="2019-07" db="EMBL/GenBank/DDBJ databases">
        <title>Whole genome shotgun sequence of Staphylococcus piscifermentans NBRC 109625.</title>
        <authorList>
            <person name="Hosoyama A."/>
            <person name="Uohara A."/>
            <person name="Ohji S."/>
            <person name="Ichikawa N."/>
        </authorList>
    </citation>
    <scope>NUCLEOTIDE SEQUENCE [LARGE SCALE GENOMIC DNA]</scope>
    <source>
        <strain evidence="2 3">NBRC 109625</strain>
    </source>
</reference>
<sequence>MSKTRQPGRLWIEEPDKDFPFYNGKPIKISTGKWAIIIGFLIFGFILLTKMNLPFIPFKVNEFLQTISLPLFAVLGLYLTIGGYTKKLFRPLHKKDILTIIVFAILSLIVSSALSGVVGALSGGVKANPAAAVHGGTDALPQFLWSRFLTIIQLFGEEFMALIPLLACLTFFYHRNPHKRKRAVWLALICSSLIFGLLHLPTYQWDFTQCIFVIGLGRIIDSLAYVKTKNLLVTYIAHVIYDLSIYTFAFLA</sequence>
<evidence type="ECO:0000259" key="1">
    <source>
        <dbReference type="Pfam" id="PF02517"/>
    </source>
</evidence>
<organism evidence="2 3">
    <name type="scientific">Staphylococcus piscifermentans</name>
    <dbReference type="NCBI Taxonomy" id="70258"/>
    <lineage>
        <taxon>Bacteria</taxon>
        <taxon>Bacillati</taxon>
        <taxon>Bacillota</taxon>
        <taxon>Bacilli</taxon>
        <taxon>Bacillales</taxon>
        <taxon>Staphylococcaceae</taxon>
        <taxon>Staphylococcus</taxon>
    </lineage>
</organism>
<protein>
    <submittedName>
        <fullName evidence="2">CAAX amino protease</fullName>
    </submittedName>
</protein>
<evidence type="ECO:0000313" key="2">
    <source>
        <dbReference type="EMBL" id="GEP85731.1"/>
    </source>
</evidence>
<dbReference type="InterPro" id="IPR003675">
    <property type="entry name" value="Rce1/LyrA-like_dom"/>
</dbReference>
<dbReference type="GO" id="GO:0006508">
    <property type="term" value="P:proteolysis"/>
    <property type="evidence" value="ECO:0007669"/>
    <property type="project" value="UniProtKB-KW"/>
</dbReference>
<keyword evidence="3" id="KW-1185">Reference proteome</keyword>
<comment type="caution">
    <text evidence="2">The sequence shown here is derived from an EMBL/GenBank/DDBJ whole genome shotgun (WGS) entry which is preliminary data.</text>
</comment>
<dbReference type="EMBL" id="BKAR01000041">
    <property type="protein sequence ID" value="GEP85731.1"/>
    <property type="molecule type" value="Genomic_DNA"/>
</dbReference>
<keyword evidence="2" id="KW-0645">Protease</keyword>
<dbReference type="OrthoDB" id="2661755at2"/>
<dbReference type="GO" id="GO:0080120">
    <property type="term" value="P:CAAX-box protein maturation"/>
    <property type="evidence" value="ECO:0007669"/>
    <property type="project" value="UniProtKB-ARBA"/>
</dbReference>